<dbReference type="AlphaFoldDB" id="A0AA86TML1"/>
<reference evidence="1" key="1">
    <citation type="submission" date="2023-06" db="EMBL/GenBank/DDBJ databases">
        <authorList>
            <person name="Kurt Z."/>
        </authorList>
    </citation>
    <scope>NUCLEOTIDE SEQUENCE</scope>
</reference>
<dbReference type="Proteomes" id="UP001642409">
    <property type="component" value="Unassembled WGS sequence"/>
</dbReference>
<dbReference type="EMBL" id="CAXDID020000012">
    <property type="protein sequence ID" value="CAL5980223.1"/>
    <property type="molecule type" value="Genomic_DNA"/>
</dbReference>
<gene>
    <name evidence="1" type="ORF">HINF_LOCUS10799</name>
    <name evidence="2" type="ORF">HINF_LOCUS6065</name>
</gene>
<evidence type="ECO:0000313" key="3">
    <source>
        <dbReference type="Proteomes" id="UP001642409"/>
    </source>
</evidence>
<keyword evidence="3" id="KW-1185">Reference proteome</keyword>
<evidence type="ECO:0000313" key="2">
    <source>
        <dbReference type="EMBL" id="CAL5980223.1"/>
    </source>
</evidence>
<dbReference type="EMBL" id="CATOUU010000279">
    <property type="protein sequence ID" value="CAI9923154.1"/>
    <property type="molecule type" value="Genomic_DNA"/>
</dbReference>
<comment type="caution">
    <text evidence="1">The sequence shown here is derived from an EMBL/GenBank/DDBJ whole genome shotgun (WGS) entry which is preliminary data.</text>
</comment>
<proteinExistence type="predicted"/>
<reference evidence="2 3" key="2">
    <citation type="submission" date="2024-07" db="EMBL/GenBank/DDBJ databases">
        <authorList>
            <person name="Akdeniz Z."/>
        </authorList>
    </citation>
    <scope>NUCLEOTIDE SEQUENCE [LARGE SCALE GENOMIC DNA]</scope>
</reference>
<name>A0AA86TML1_9EUKA</name>
<organism evidence="1">
    <name type="scientific">Hexamita inflata</name>
    <dbReference type="NCBI Taxonomy" id="28002"/>
    <lineage>
        <taxon>Eukaryota</taxon>
        <taxon>Metamonada</taxon>
        <taxon>Diplomonadida</taxon>
        <taxon>Hexamitidae</taxon>
        <taxon>Hexamitinae</taxon>
        <taxon>Hexamita</taxon>
    </lineage>
</organism>
<evidence type="ECO:0000313" key="1">
    <source>
        <dbReference type="EMBL" id="CAI9923154.1"/>
    </source>
</evidence>
<sequence length="139" mass="15948">MTLLYNILKLKSTDQLQIQNILQFLLLQLYSSASEQNTISSTFSCGINWVKAEINLKNNNLKNLVDYGELPSNLSFLISTDGCGKCQTLSVDKKTQRSIIFQKQQQNNLSYEDESTKYNHRQSILYVQGYIFNTAIDFC</sequence>
<accession>A0AA86TML1</accession>
<protein>
    <submittedName>
        <fullName evidence="2">Hypothetical_protein</fullName>
    </submittedName>
</protein>